<dbReference type="InterPro" id="IPR056783">
    <property type="entry name" value="PSF1_C"/>
</dbReference>
<dbReference type="OrthoDB" id="10252587at2759"/>
<dbReference type="Gene3D" id="1.20.58.1030">
    <property type="match status" value="1"/>
</dbReference>
<dbReference type="SUPFAM" id="SSF158573">
    <property type="entry name" value="GINS helical bundle-like"/>
    <property type="match status" value="1"/>
</dbReference>
<evidence type="ECO:0000256" key="1">
    <source>
        <dbReference type="ARBA" id="ARBA00004123"/>
    </source>
</evidence>
<dbReference type="Pfam" id="PF05916">
    <property type="entry name" value="Sld5"/>
    <property type="match status" value="1"/>
</dbReference>
<proteinExistence type="inferred from homology"/>
<feature type="domain" description="GINS subunit" evidence="5">
    <location>
        <begin position="61"/>
        <end position="134"/>
    </location>
</feature>
<comment type="caution">
    <text evidence="7">The sequence shown here is derived from an EMBL/GenBank/DDBJ whole genome shotgun (WGS) entry which is preliminary data.</text>
</comment>
<evidence type="ECO:0000256" key="4">
    <source>
        <dbReference type="ARBA" id="ARBA00023242"/>
    </source>
</evidence>
<evidence type="ECO:0000313" key="8">
    <source>
        <dbReference type="Proteomes" id="UP000036987"/>
    </source>
</evidence>
<keyword evidence="4" id="KW-0539">Nucleus</keyword>
<feature type="domain" description="DNA replication complex GINS protein PSF1 C-terminal" evidence="6">
    <location>
        <begin position="146"/>
        <end position="196"/>
    </location>
</feature>
<protein>
    <submittedName>
        <fullName evidence="7">Uncharacterized protein</fullName>
    </submittedName>
</protein>
<dbReference type="CDD" id="cd21696">
    <property type="entry name" value="GINS_B_Psf1"/>
    <property type="match status" value="1"/>
</dbReference>
<dbReference type="EMBL" id="LFYR01000624">
    <property type="protein sequence ID" value="KMZ72587.1"/>
    <property type="molecule type" value="Genomic_DNA"/>
</dbReference>
<evidence type="ECO:0000256" key="3">
    <source>
        <dbReference type="ARBA" id="ARBA00022705"/>
    </source>
</evidence>
<keyword evidence="3" id="KW-0235">DNA replication</keyword>
<dbReference type="STRING" id="29655.A0A0K9PWG0"/>
<name>A0A0K9PWG0_ZOSMR</name>
<dbReference type="PANTHER" id="PTHR12914:SF2">
    <property type="entry name" value="DNA REPLICATION COMPLEX GINS PROTEIN PSF1"/>
    <property type="match status" value="1"/>
</dbReference>
<evidence type="ECO:0000313" key="7">
    <source>
        <dbReference type="EMBL" id="KMZ72587.1"/>
    </source>
</evidence>
<evidence type="ECO:0000256" key="2">
    <source>
        <dbReference type="ARBA" id="ARBA00006677"/>
    </source>
</evidence>
<dbReference type="AlphaFoldDB" id="A0A0K9PWG0"/>
<keyword evidence="8" id="KW-1185">Reference proteome</keyword>
<dbReference type="CDD" id="cd11710">
    <property type="entry name" value="GINS_A_psf1"/>
    <property type="match status" value="1"/>
</dbReference>
<comment type="subcellular location">
    <subcellularLocation>
        <location evidence="1">Nucleus</location>
    </subcellularLocation>
</comment>
<dbReference type="InterPro" id="IPR036224">
    <property type="entry name" value="GINS_bundle-like_dom_sf"/>
</dbReference>
<evidence type="ECO:0000259" key="6">
    <source>
        <dbReference type="Pfam" id="PF24997"/>
    </source>
</evidence>
<sequence length="197" mass="23040">MYGRRASRLLREITCCEPGQITAFNSDTFEQVCNECNEHHQQLLSLIKKIEDEQLDMETTRNEEHYGAVIHHLSLLRNKRCLMAYMYNRAEIIQSMRWKIGPVLPKEIHEKLNYSEEEYFKNHSTAIESYMSELDLDLTVDMIPPKDPYIQVRVLYDIGDVLLGDHSTSLKQNSVHSLRRTDAEKFISQGLMEEFVG</sequence>
<dbReference type="InterPro" id="IPR021151">
    <property type="entry name" value="GINS_A"/>
</dbReference>
<organism evidence="7 8">
    <name type="scientific">Zostera marina</name>
    <name type="common">Eelgrass</name>
    <dbReference type="NCBI Taxonomy" id="29655"/>
    <lineage>
        <taxon>Eukaryota</taxon>
        <taxon>Viridiplantae</taxon>
        <taxon>Streptophyta</taxon>
        <taxon>Embryophyta</taxon>
        <taxon>Tracheophyta</taxon>
        <taxon>Spermatophyta</taxon>
        <taxon>Magnoliopsida</taxon>
        <taxon>Liliopsida</taxon>
        <taxon>Zosteraceae</taxon>
        <taxon>Zostera</taxon>
    </lineage>
</organism>
<dbReference type="OMA" id="MFCEKAT"/>
<evidence type="ECO:0000259" key="5">
    <source>
        <dbReference type="Pfam" id="PF05916"/>
    </source>
</evidence>
<dbReference type="GO" id="GO:0000811">
    <property type="term" value="C:GINS complex"/>
    <property type="evidence" value="ECO:0000318"/>
    <property type="project" value="GO_Central"/>
</dbReference>
<comment type="similarity">
    <text evidence="2">Belongs to the GINS1/PSF1 family.</text>
</comment>
<dbReference type="InterPro" id="IPR005339">
    <property type="entry name" value="GINS_Psf1"/>
</dbReference>
<dbReference type="Pfam" id="PF24997">
    <property type="entry name" value="PSF1_C"/>
    <property type="match status" value="1"/>
</dbReference>
<reference evidence="8" key="1">
    <citation type="journal article" date="2016" name="Nature">
        <title>The genome of the seagrass Zostera marina reveals angiosperm adaptation to the sea.</title>
        <authorList>
            <person name="Olsen J.L."/>
            <person name="Rouze P."/>
            <person name="Verhelst B."/>
            <person name="Lin Y.-C."/>
            <person name="Bayer T."/>
            <person name="Collen J."/>
            <person name="Dattolo E."/>
            <person name="De Paoli E."/>
            <person name="Dittami S."/>
            <person name="Maumus F."/>
            <person name="Michel G."/>
            <person name="Kersting A."/>
            <person name="Lauritano C."/>
            <person name="Lohaus R."/>
            <person name="Toepel M."/>
            <person name="Tonon T."/>
            <person name="Vanneste K."/>
            <person name="Amirebrahimi M."/>
            <person name="Brakel J."/>
            <person name="Bostroem C."/>
            <person name="Chovatia M."/>
            <person name="Grimwood J."/>
            <person name="Jenkins J.W."/>
            <person name="Jueterbock A."/>
            <person name="Mraz A."/>
            <person name="Stam W.T."/>
            <person name="Tice H."/>
            <person name="Bornberg-Bauer E."/>
            <person name="Green P.J."/>
            <person name="Pearson G.A."/>
            <person name="Procaccini G."/>
            <person name="Duarte C.M."/>
            <person name="Schmutz J."/>
            <person name="Reusch T.B.H."/>
            <person name="Van de Peer Y."/>
        </authorList>
    </citation>
    <scope>NUCLEOTIDE SEQUENCE [LARGE SCALE GENOMIC DNA]</scope>
    <source>
        <strain evidence="8">cv. Finnish</strain>
    </source>
</reference>
<dbReference type="GO" id="GO:1902983">
    <property type="term" value="P:DNA strand elongation involved in mitotic DNA replication"/>
    <property type="evidence" value="ECO:0000318"/>
    <property type="project" value="GO_Central"/>
</dbReference>
<dbReference type="Proteomes" id="UP000036987">
    <property type="component" value="Unassembled WGS sequence"/>
</dbReference>
<dbReference type="PANTHER" id="PTHR12914">
    <property type="entry name" value="PARTNER OF SLD5"/>
    <property type="match status" value="1"/>
</dbReference>
<gene>
    <name evidence="7" type="ORF">ZOSMA_161G00360</name>
</gene>
<accession>A0A0K9PWG0</accession>